<evidence type="ECO:0000256" key="3">
    <source>
        <dbReference type="ARBA" id="ARBA00023172"/>
    </source>
</evidence>
<dbReference type="InterPro" id="IPR002104">
    <property type="entry name" value="Integrase_catalytic"/>
</dbReference>
<keyword evidence="7" id="KW-1185">Reference proteome</keyword>
<gene>
    <name evidence="6" type="ORF">ACFPYI_06935</name>
</gene>
<evidence type="ECO:0000259" key="5">
    <source>
        <dbReference type="PROSITE" id="PS51898"/>
    </source>
</evidence>
<evidence type="ECO:0000313" key="6">
    <source>
        <dbReference type="EMBL" id="MFC5971066.1"/>
    </source>
</evidence>
<evidence type="ECO:0000256" key="2">
    <source>
        <dbReference type="ARBA" id="ARBA00023125"/>
    </source>
</evidence>
<evidence type="ECO:0000256" key="4">
    <source>
        <dbReference type="SAM" id="MobiDB-lite"/>
    </source>
</evidence>
<dbReference type="GO" id="GO:0015074">
    <property type="term" value="P:DNA integration"/>
    <property type="evidence" value="ECO:0007669"/>
    <property type="project" value="UniProtKB-KW"/>
</dbReference>
<sequence>MSISVPQSTLDELNTRQALDYEEHFDSWVQWALTFGKHPERVEGLSEQTMDVRAYRVDKFYRWVWADEGYTTSVSHEHADAYLKHLAYGDYSGDHRANTQKALRTLYKWRTHEHDWSPWEPSLTFTNPNQTSTPREFLTREERPRIRDAALDYGSIPHYNSVSPNERDRWNAYLAQRYGKTKGSVTRDDWRRANGWKIPSLVSVSLDAGLRPIEVERARTGWVDLDNRVLRIPKDQASKSQDNWVVGLQSRTVEMLRRWLEQRPLVDLYEDTDALWLTREGNAYGSHALSYLLDELCDIAGISTENRQLSWYAIRHSVGTYMAREAGLAAAQMQLRHKSEQTTMKYDQAPVEDRQDALERMG</sequence>
<dbReference type="CDD" id="cd00397">
    <property type="entry name" value="DNA_BRE_C"/>
    <property type="match status" value="1"/>
</dbReference>
<dbReference type="Gene3D" id="1.10.150.130">
    <property type="match status" value="1"/>
</dbReference>
<dbReference type="InterPro" id="IPR011010">
    <property type="entry name" value="DNA_brk_join_enz"/>
</dbReference>
<keyword evidence="1" id="KW-0229">DNA integration</keyword>
<keyword evidence="3" id="KW-0233">DNA recombination</keyword>
<dbReference type="GO" id="GO:0006310">
    <property type="term" value="P:DNA recombination"/>
    <property type="evidence" value="ECO:0007669"/>
    <property type="project" value="UniProtKB-KW"/>
</dbReference>
<accession>A0ABD5RK92</accession>
<dbReference type="AlphaFoldDB" id="A0ABD5RK92"/>
<dbReference type="PANTHER" id="PTHR30349">
    <property type="entry name" value="PHAGE INTEGRASE-RELATED"/>
    <property type="match status" value="1"/>
</dbReference>
<dbReference type="EMBL" id="JBHSQH010000001">
    <property type="protein sequence ID" value="MFC5971066.1"/>
    <property type="molecule type" value="Genomic_DNA"/>
</dbReference>
<dbReference type="RefSeq" id="WP_247413980.1">
    <property type="nucleotide sequence ID" value="NZ_JALLGW010000001.1"/>
</dbReference>
<dbReference type="PROSITE" id="PS51898">
    <property type="entry name" value="TYR_RECOMBINASE"/>
    <property type="match status" value="1"/>
</dbReference>
<dbReference type="SUPFAM" id="SSF56349">
    <property type="entry name" value="DNA breaking-rejoining enzymes"/>
    <property type="match status" value="1"/>
</dbReference>
<proteinExistence type="predicted"/>
<feature type="domain" description="Tyr recombinase" evidence="5">
    <location>
        <begin position="180"/>
        <end position="360"/>
    </location>
</feature>
<reference evidence="6 7" key="1">
    <citation type="journal article" date="2019" name="Int. J. Syst. Evol. Microbiol.">
        <title>The Global Catalogue of Microorganisms (GCM) 10K type strain sequencing project: providing services to taxonomists for standard genome sequencing and annotation.</title>
        <authorList>
            <consortium name="The Broad Institute Genomics Platform"/>
            <consortium name="The Broad Institute Genome Sequencing Center for Infectious Disease"/>
            <person name="Wu L."/>
            <person name="Ma J."/>
        </authorList>
    </citation>
    <scope>NUCLEOTIDE SEQUENCE [LARGE SCALE GENOMIC DNA]</scope>
    <source>
        <strain evidence="6 7">CGMCC 1.12543</strain>
    </source>
</reference>
<dbReference type="Proteomes" id="UP001596099">
    <property type="component" value="Unassembled WGS sequence"/>
</dbReference>
<dbReference type="InterPro" id="IPR013762">
    <property type="entry name" value="Integrase-like_cat_sf"/>
</dbReference>
<feature type="region of interest" description="Disordered" evidence="4">
    <location>
        <begin position="341"/>
        <end position="362"/>
    </location>
</feature>
<evidence type="ECO:0000256" key="1">
    <source>
        <dbReference type="ARBA" id="ARBA00022908"/>
    </source>
</evidence>
<dbReference type="Pfam" id="PF00589">
    <property type="entry name" value="Phage_integrase"/>
    <property type="match status" value="1"/>
</dbReference>
<organism evidence="6 7">
    <name type="scientific">Halomarina salina</name>
    <dbReference type="NCBI Taxonomy" id="1872699"/>
    <lineage>
        <taxon>Archaea</taxon>
        <taxon>Methanobacteriati</taxon>
        <taxon>Methanobacteriota</taxon>
        <taxon>Stenosarchaea group</taxon>
        <taxon>Halobacteria</taxon>
        <taxon>Halobacteriales</taxon>
        <taxon>Natronomonadaceae</taxon>
        <taxon>Halomarina</taxon>
    </lineage>
</organism>
<name>A0ABD5RK92_9EURY</name>
<dbReference type="InterPro" id="IPR010998">
    <property type="entry name" value="Integrase_recombinase_N"/>
</dbReference>
<evidence type="ECO:0000313" key="7">
    <source>
        <dbReference type="Proteomes" id="UP001596099"/>
    </source>
</evidence>
<protein>
    <submittedName>
        <fullName evidence="6">Tyrosine-type recombinase/integrase</fullName>
    </submittedName>
</protein>
<dbReference type="InterPro" id="IPR050090">
    <property type="entry name" value="Tyrosine_recombinase_XerCD"/>
</dbReference>
<dbReference type="PANTHER" id="PTHR30349:SF41">
    <property type="entry name" value="INTEGRASE_RECOMBINASE PROTEIN MJ0367-RELATED"/>
    <property type="match status" value="1"/>
</dbReference>
<keyword evidence="2" id="KW-0238">DNA-binding</keyword>
<feature type="compositionally biased region" description="Basic and acidic residues" evidence="4">
    <location>
        <begin position="351"/>
        <end position="362"/>
    </location>
</feature>
<comment type="caution">
    <text evidence="6">The sequence shown here is derived from an EMBL/GenBank/DDBJ whole genome shotgun (WGS) entry which is preliminary data.</text>
</comment>
<dbReference type="GO" id="GO:0003677">
    <property type="term" value="F:DNA binding"/>
    <property type="evidence" value="ECO:0007669"/>
    <property type="project" value="UniProtKB-KW"/>
</dbReference>
<dbReference type="Gene3D" id="1.10.443.10">
    <property type="entry name" value="Intergrase catalytic core"/>
    <property type="match status" value="1"/>
</dbReference>